<evidence type="ECO:0000313" key="9">
    <source>
        <dbReference type="EMBL" id="ARE89081.1"/>
    </source>
</evidence>
<protein>
    <recommendedName>
        <fullName evidence="1">site-specific DNA-methyltransferase (adenine-specific)</fullName>
        <ecNumber evidence="1">2.1.1.72</ecNumber>
    </recommendedName>
</protein>
<dbReference type="InterPro" id="IPR029063">
    <property type="entry name" value="SAM-dependent_MTases_sf"/>
</dbReference>
<comment type="catalytic activity">
    <reaction evidence="6">
        <text>a 2'-deoxyadenosine in DNA + S-adenosyl-L-methionine = an N(6)-methyl-2'-deoxyadenosine in DNA + S-adenosyl-L-homocysteine + H(+)</text>
        <dbReference type="Rhea" id="RHEA:15197"/>
        <dbReference type="Rhea" id="RHEA-COMP:12418"/>
        <dbReference type="Rhea" id="RHEA-COMP:12419"/>
        <dbReference type="ChEBI" id="CHEBI:15378"/>
        <dbReference type="ChEBI" id="CHEBI:57856"/>
        <dbReference type="ChEBI" id="CHEBI:59789"/>
        <dbReference type="ChEBI" id="CHEBI:90615"/>
        <dbReference type="ChEBI" id="CHEBI:90616"/>
        <dbReference type="EC" id="2.1.1.72"/>
    </reaction>
</comment>
<accession>A0AAC9RN41</accession>
<dbReference type="Proteomes" id="UP000177894">
    <property type="component" value="Chromosome"/>
</dbReference>
<reference evidence="8 10" key="1">
    <citation type="submission" date="2016-10" db="EMBL/GenBank/DDBJ databases">
        <title>Complete Genome Sequence of Acetogen Clostridium formicoaceticum ATCC 27076.</title>
        <authorList>
            <person name="Bao T."/>
            <person name="Cheng C."/>
            <person name="Zhao J."/>
            <person name="Yang S.-T."/>
            <person name="Wang J."/>
            <person name="Wang M."/>
        </authorList>
    </citation>
    <scope>NUCLEOTIDE SEQUENCE [LARGE SCALE GENOMIC DNA]</scope>
    <source>
        <strain evidence="8 10">ATCC 27076</strain>
    </source>
</reference>
<dbReference type="InterPro" id="IPR051537">
    <property type="entry name" value="DNA_Adenine_Mtase"/>
</dbReference>
<evidence type="ECO:0000256" key="5">
    <source>
        <dbReference type="ARBA" id="ARBA00022747"/>
    </source>
</evidence>
<evidence type="ECO:0000313" key="11">
    <source>
        <dbReference type="Proteomes" id="UP000192478"/>
    </source>
</evidence>
<evidence type="ECO:0000256" key="3">
    <source>
        <dbReference type="ARBA" id="ARBA00022679"/>
    </source>
</evidence>
<dbReference type="KEGG" id="cfm:BJL90_01275"/>
<dbReference type="GO" id="GO:0032259">
    <property type="term" value="P:methylation"/>
    <property type="evidence" value="ECO:0007669"/>
    <property type="project" value="UniProtKB-KW"/>
</dbReference>
<proteinExistence type="predicted"/>
<evidence type="ECO:0000256" key="1">
    <source>
        <dbReference type="ARBA" id="ARBA00011900"/>
    </source>
</evidence>
<evidence type="ECO:0000313" key="10">
    <source>
        <dbReference type="Proteomes" id="UP000177894"/>
    </source>
</evidence>
<dbReference type="PANTHER" id="PTHR42933">
    <property type="entry name" value="SLR6095 PROTEIN"/>
    <property type="match status" value="1"/>
</dbReference>
<dbReference type="GO" id="GO:0009007">
    <property type="term" value="F:site-specific DNA-methyltransferase (adenine-specific) activity"/>
    <property type="evidence" value="ECO:0007669"/>
    <property type="project" value="UniProtKB-EC"/>
</dbReference>
<dbReference type="Proteomes" id="UP000192478">
    <property type="component" value="Chromosome"/>
</dbReference>
<keyword evidence="5" id="KW-0680">Restriction system</keyword>
<evidence type="ECO:0000256" key="6">
    <source>
        <dbReference type="ARBA" id="ARBA00047942"/>
    </source>
</evidence>
<name>A0AAC9RN41_9CLOT</name>
<keyword evidence="2 9" id="KW-0489">Methyltransferase</keyword>
<dbReference type="PANTHER" id="PTHR42933:SF1">
    <property type="entry name" value="SITE-SPECIFIC DNA-METHYLTRANSFERASE (ADENINE-SPECIFIC)"/>
    <property type="match status" value="1"/>
</dbReference>
<dbReference type="Gene3D" id="3.40.50.150">
    <property type="entry name" value="Vaccinia Virus protein VP39"/>
    <property type="match status" value="1"/>
</dbReference>
<keyword evidence="3" id="KW-0808">Transferase</keyword>
<dbReference type="EC" id="2.1.1.72" evidence="1"/>
<dbReference type="GO" id="GO:0009307">
    <property type="term" value="P:DNA restriction-modification system"/>
    <property type="evidence" value="ECO:0007669"/>
    <property type="project" value="UniProtKB-KW"/>
</dbReference>
<dbReference type="SUPFAM" id="SSF53335">
    <property type="entry name" value="S-adenosyl-L-methionine-dependent methyltransferases"/>
    <property type="match status" value="1"/>
</dbReference>
<dbReference type="EMBL" id="CP017603">
    <property type="protein sequence ID" value="AOY74703.1"/>
    <property type="molecule type" value="Genomic_DNA"/>
</dbReference>
<dbReference type="InterPro" id="IPR003356">
    <property type="entry name" value="DNA_methylase_A-5"/>
</dbReference>
<reference evidence="9 11" key="2">
    <citation type="submission" date="2017-03" db="EMBL/GenBank/DDBJ databases">
        <title>Complete sequence of Clostridium formicaceticum DSM 92.</title>
        <authorList>
            <person name="Poehlein A."/>
            <person name="Karl M."/>
            <person name="Bengelsdorf F.R."/>
            <person name="Duerre P."/>
            <person name="Daniel R."/>
        </authorList>
    </citation>
    <scope>NUCLEOTIDE SEQUENCE [LARGE SCALE GENOMIC DNA]</scope>
    <source>
        <strain evidence="9 11">DSM 92</strain>
    </source>
</reference>
<evidence type="ECO:0000313" key="8">
    <source>
        <dbReference type="EMBL" id="AOY74703.1"/>
    </source>
</evidence>
<dbReference type="RefSeq" id="WP_070963596.1">
    <property type="nucleotide sequence ID" value="NZ_CP017603.1"/>
</dbReference>
<keyword evidence="4" id="KW-0949">S-adenosyl-L-methionine</keyword>
<keyword evidence="10" id="KW-1185">Reference proteome</keyword>
<evidence type="ECO:0000256" key="4">
    <source>
        <dbReference type="ARBA" id="ARBA00022691"/>
    </source>
</evidence>
<feature type="domain" description="DNA methylase adenine-specific" evidence="7">
    <location>
        <begin position="232"/>
        <end position="443"/>
    </location>
</feature>
<organism evidence="9 11">
    <name type="scientific">Clostridium formicaceticum</name>
    <dbReference type="NCBI Taxonomy" id="1497"/>
    <lineage>
        <taxon>Bacteria</taxon>
        <taxon>Bacillati</taxon>
        <taxon>Bacillota</taxon>
        <taxon>Clostridia</taxon>
        <taxon>Eubacteriales</taxon>
        <taxon>Clostridiaceae</taxon>
        <taxon>Clostridium</taxon>
    </lineage>
</organism>
<sequence length="468" mass="52972">MRIEIKEKHEKVAKDLRTYLQNKGCSIIQEEVKTKNYIADMVGFTISEKGKLTPEVVVEITTTVNPNKQRQLFTISKQFGAKYALLVVLGEEEKKYWFDAVTSLPVEEPTFKSHSRYLLRNEDIENNLFKCFDILRGSLRPFEQIKLVLSMLLVRKYLLDIDNLEHWGNLGKESLTEVLYSASTYYALGKTDKIENISEKALHKLIAEMEQLPPVKEEYPNIFMGFVERLSSRDVGAYATTRKLNDIVTKLISTLNIRSGKAIDLAAGFGFQLFSAMKEVKVDEFIGIEINEEISELTNILRLIGGYVGSKIIVDDGLQIKNDNTYTLVSFEPPIGSVALGNKYIDFKITNEGKRRRIDYSELFIEKAIELAEGKGYIVAVVPEGILFSSSSELVRKLILDKTIVKAVISLPEHIKSPYTGIKLSILVLQKKANENEEGVEFFAGKIDSLEDVDEVAGAFKKWNVKEV</sequence>
<evidence type="ECO:0000259" key="7">
    <source>
        <dbReference type="Pfam" id="PF02384"/>
    </source>
</evidence>
<evidence type="ECO:0000256" key="2">
    <source>
        <dbReference type="ARBA" id="ARBA00022603"/>
    </source>
</evidence>
<dbReference type="GO" id="GO:0008170">
    <property type="term" value="F:N-methyltransferase activity"/>
    <property type="evidence" value="ECO:0007669"/>
    <property type="project" value="InterPro"/>
</dbReference>
<dbReference type="AlphaFoldDB" id="A0AAC9RN41"/>
<gene>
    <name evidence="8" type="ORF">BJL90_01275</name>
    <name evidence="9" type="ORF">CLFO_34870</name>
</gene>
<dbReference type="Pfam" id="PF02384">
    <property type="entry name" value="N6_Mtase"/>
    <property type="match status" value="1"/>
</dbReference>
<dbReference type="GO" id="GO:0003677">
    <property type="term" value="F:DNA binding"/>
    <property type="evidence" value="ECO:0007669"/>
    <property type="project" value="InterPro"/>
</dbReference>
<dbReference type="EMBL" id="CP020559">
    <property type="protein sequence ID" value="ARE89081.1"/>
    <property type="molecule type" value="Genomic_DNA"/>
</dbReference>